<keyword evidence="1" id="KW-0472">Membrane</keyword>
<dbReference type="InterPro" id="IPR012902">
    <property type="entry name" value="N_methyl_site"/>
</dbReference>
<protein>
    <recommendedName>
        <fullName evidence="4">Prepilin-type N-terminal cleavage/methylation domain-containing protein</fullName>
    </recommendedName>
</protein>
<reference evidence="2 3" key="1">
    <citation type="submission" date="2024-09" db="EMBL/GenBank/DDBJ databases">
        <title>Draft genome sequence of Candidatus Magnetaquicoccaceae bacterium FCR-1.</title>
        <authorList>
            <person name="Shimoshige H."/>
            <person name="Shimamura S."/>
            <person name="Taoka A."/>
            <person name="Kobayashi H."/>
            <person name="Maekawa T."/>
        </authorList>
    </citation>
    <scope>NUCLEOTIDE SEQUENCE [LARGE SCALE GENOMIC DNA]</scope>
    <source>
        <strain evidence="2 3">FCR-1</strain>
    </source>
</reference>
<evidence type="ECO:0000313" key="3">
    <source>
        <dbReference type="Proteomes" id="UP001628193"/>
    </source>
</evidence>
<comment type="caution">
    <text evidence="2">The sequence shown here is derived from an EMBL/GenBank/DDBJ whole genome shotgun (WGS) entry which is preliminary data.</text>
</comment>
<evidence type="ECO:0000256" key="1">
    <source>
        <dbReference type="SAM" id="Phobius"/>
    </source>
</evidence>
<dbReference type="InterPro" id="IPR045584">
    <property type="entry name" value="Pilin-like"/>
</dbReference>
<dbReference type="Pfam" id="PF07963">
    <property type="entry name" value="N_methyl"/>
    <property type="match status" value="1"/>
</dbReference>
<evidence type="ECO:0008006" key="4">
    <source>
        <dbReference type="Google" id="ProtNLM"/>
    </source>
</evidence>
<sequence>MPCAPDREWFEGYAGHSAPPSRQSGFSLVELAVVLAIVSLLIGGGLTALTPLRDAQQKQKAQLALEKIHDALIGHVIRHGRLPCPDAPAAAPENVGVREEGLGLEESPGHCRHRHGLLPWRALGVPPRDPWGQPFRYHLSPAWHAPITCQTPGDLTVRLDHDAGPILADDLPVVVVAAGKEGWPPHQPATQPVTLVMRKGGIGQMVYPSPLLLKARLLEAGHPILCREPRAP</sequence>
<name>A0ABQ0C804_9PROT</name>
<dbReference type="RefSeq" id="WP_420904730.1">
    <property type="nucleotide sequence ID" value="NZ_BAAFGK010000004.1"/>
</dbReference>
<feature type="transmembrane region" description="Helical" evidence="1">
    <location>
        <begin position="31"/>
        <end position="52"/>
    </location>
</feature>
<keyword evidence="1" id="KW-1133">Transmembrane helix</keyword>
<gene>
    <name evidence="2" type="ORF">SIID45300_01338</name>
</gene>
<dbReference type="EMBL" id="BAAFGK010000004">
    <property type="protein sequence ID" value="GAB0057018.1"/>
    <property type="molecule type" value="Genomic_DNA"/>
</dbReference>
<organism evidence="2 3">
    <name type="scientific">Candidatus Magnetaquiglobus chichijimensis</name>
    <dbReference type="NCBI Taxonomy" id="3141448"/>
    <lineage>
        <taxon>Bacteria</taxon>
        <taxon>Pseudomonadati</taxon>
        <taxon>Pseudomonadota</taxon>
        <taxon>Magnetococcia</taxon>
        <taxon>Magnetococcales</taxon>
        <taxon>Candidatus Magnetaquicoccaceae</taxon>
        <taxon>Candidatus Magnetaquiglobus</taxon>
    </lineage>
</organism>
<dbReference type="SUPFAM" id="SSF54523">
    <property type="entry name" value="Pili subunits"/>
    <property type="match status" value="1"/>
</dbReference>
<accession>A0ABQ0C804</accession>
<proteinExistence type="predicted"/>
<keyword evidence="3" id="KW-1185">Reference proteome</keyword>
<dbReference type="Proteomes" id="UP001628193">
    <property type="component" value="Unassembled WGS sequence"/>
</dbReference>
<keyword evidence="1" id="KW-0812">Transmembrane</keyword>
<dbReference type="NCBIfam" id="TIGR02532">
    <property type="entry name" value="IV_pilin_GFxxxE"/>
    <property type="match status" value="1"/>
</dbReference>
<evidence type="ECO:0000313" key="2">
    <source>
        <dbReference type="EMBL" id="GAB0057018.1"/>
    </source>
</evidence>